<organism evidence="3 4">
    <name type="scientific">Acanthosepion pharaonis</name>
    <name type="common">Pharaoh cuttlefish</name>
    <name type="synonym">Sepia pharaonis</name>
    <dbReference type="NCBI Taxonomy" id="158019"/>
    <lineage>
        <taxon>Eukaryota</taxon>
        <taxon>Metazoa</taxon>
        <taxon>Spiralia</taxon>
        <taxon>Lophotrochozoa</taxon>
        <taxon>Mollusca</taxon>
        <taxon>Cephalopoda</taxon>
        <taxon>Coleoidea</taxon>
        <taxon>Decapodiformes</taxon>
        <taxon>Sepiida</taxon>
        <taxon>Sepiina</taxon>
        <taxon>Sepiidae</taxon>
        <taxon>Acanthosepion</taxon>
    </lineage>
</organism>
<dbReference type="Pfam" id="PF02256">
    <property type="entry name" value="Fe_hyd_SSU"/>
    <property type="match status" value="1"/>
</dbReference>
<dbReference type="EMBL" id="CAHIKZ030000098">
    <property type="protein sequence ID" value="CAE1152092.1"/>
    <property type="molecule type" value="Genomic_DNA"/>
</dbReference>
<evidence type="ECO:0000313" key="4">
    <source>
        <dbReference type="Proteomes" id="UP000597762"/>
    </source>
</evidence>
<dbReference type="Gene3D" id="3.40.50.1780">
    <property type="match status" value="1"/>
</dbReference>
<gene>
    <name evidence="3" type="ORF">SPHA_3316</name>
</gene>
<dbReference type="InterPro" id="IPR050340">
    <property type="entry name" value="Cytosolic_Fe-S_CAF"/>
</dbReference>
<sequence length="490" mass="54883">MAVSGGIRQRQQFSGAVLLTDLDDFIAPSQECIKPFNIEKKSGTVGKIRVEDDGSYVQINESGSHSKLKKAKITLNDCLACSGCITSAESVLVSQQSSEELYKVLNENVRRQKEGCEADQNLVVVSLSPQTRASMAAKYKLSIEETALKLTGFFKNLGVDYVFDTTFARNFSLIESAKEFLERYKTAEIEKPSLPMLASACPGWICYAEKTHGSFILPYISTTKSPQQIMGSFVKDFLAQTHNKQPNQVYHVTVMPCYDKKVEASRSDFYNDLYSTRDVDCVITTDEVDLMLEKENVSLPDVPNHELDLVDPNGEAYKIINHDGGGSGGYLNYILKNAVKKLFDKNVDQLELKTLRNIDMKEIILTSDDGQELKGAIAYGFRNIQNIVQKIKRGKCPYQFVEIMACPSGCNNGRGQIMPDPGSSETAKDRLKLVNELYNSIECVQPEQVEHVEKLYNQWLGGADSEKSKTLLHTQYHHIEKNTNALAMKW</sequence>
<dbReference type="Proteomes" id="UP000597762">
    <property type="component" value="Unassembled WGS sequence"/>
</dbReference>
<dbReference type="Gene3D" id="3.40.950.10">
    <property type="entry name" value="Fe-only Hydrogenase (Larger Subunit), Chain L, domain 3"/>
    <property type="match status" value="1"/>
</dbReference>
<proteinExistence type="inferred from homology"/>
<dbReference type="Pfam" id="PF02906">
    <property type="entry name" value="Fe_hyd_lg_C"/>
    <property type="match status" value="1"/>
</dbReference>
<name>A0A812AQW0_ACAPH</name>
<evidence type="ECO:0000259" key="2">
    <source>
        <dbReference type="SMART" id="SM00902"/>
    </source>
</evidence>
<feature type="domain" description="Iron hydrogenase small subunit" evidence="2">
    <location>
        <begin position="424"/>
        <end position="480"/>
    </location>
</feature>
<reference evidence="3" key="1">
    <citation type="submission" date="2021-01" db="EMBL/GenBank/DDBJ databases">
        <authorList>
            <person name="Li R."/>
            <person name="Bekaert M."/>
        </authorList>
    </citation>
    <scope>NUCLEOTIDE SEQUENCE</scope>
    <source>
        <strain evidence="3">Farmed</strain>
    </source>
</reference>
<dbReference type="PANTHER" id="PTHR11615">
    <property type="entry name" value="NITRATE, FORMATE, IRON DEHYDROGENASE"/>
    <property type="match status" value="1"/>
</dbReference>
<protein>
    <recommendedName>
        <fullName evidence="2">Iron hydrogenase small subunit domain-containing protein</fullName>
    </recommendedName>
</protein>
<dbReference type="SMART" id="SM00902">
    <property type="entry name" value="Fe_hyd_SSU"/>
    <property type="match status" value="1"/>
</dbReference>
<dbReference type="InterPro" id="IPR003149">
    <property type="entry name" value="Fe_hydrogenase_ssu"/>
</dbReference>
<dbReference type="AlphaFoldDB" id="A0A812AQW0"/>
<comment type="similarity">
    <text evidence="1">Belongs to the NARF family.</text>
</comment>
<accession>A0A812AQW0</accession>
<dbReference type="InterPro" id="IPR009016">
    <property type="entry name" value="Fe_hydrogenase"/>
</dbReference>
<dbReference type="SUPFAM" id="SSF53920">
    <property type="entry name" value="Fe-only hydrogenase"/>
    <property type="match status" value="1"/>
</dbReference>
<keyword evidence="4" id="KW-1185">Reference proteome</keyword>
<dbReference type="OrthoDB" id="10253113at2759"/>
<comment type="caution">
    <text evidence="3">The sequence shown here is derived from an EMBL/GenBank/DDBJ whole genome shotgun (WGS) entry which is preliminary data.</text>
</comment>
<evidence type="ECO:0000256" key="1">
    <source>
        <dbReference type="ARBA" id="ARBA00006596"/>
    </source>
</evidence>
<dbReference type="InterPro" id="IPR004108">
    <property type="entry name" value="Fe_hydrogenase_lsu_C"/>
</dbReference>
<evidence type="ECO:0000313" key="3">
    <source>
        <dbReference type="EMBL" id="CAE1152092.1"/>
    </source>
</evidence>